<accession>A0ACC3NN24</accession>
<dbReference type="Proteomes" id="UP001281147">
    <property type="component" value="Unassembled WGS sequence"/>
</dbReference>
<evidence type="ECO:0000313" key="2">
    <source>
        <dbReference type="Proteomes" id="UP001281147"/>
    </source>
</evidence>
<comment type="caution">
    <text evidence="1">The sequence shown here is derived from an EMBL/GenBank/DDBJ whole genome shotgun (WGS) entry which is preliminary data.</text>
</comment>
<sequence length="263" mass="28785">MISHRLVFVSRLIQLILGSVVFIFAVAGAVLDGGGGGLGFYYGFESTYALLAAAISSTIATVFGIVGMFASVRPNDIHWHLVLTLDWMAFWSSVVTCALFAVVTASGSNLLLYIFADICAFVLLLALLLPIIRTHRLRKQCKLPAPHTQRHMWYDAEAGLAPKPVSYYEPQTPKPMSYYEIQTPNPMNLDEIQASKPESVYETIDVRTQASRQMSQAGTAARWSGVSGADTTAFRSMLSERGTVPPYTARAMSHAGTTIHSKF</sequence>
<proteinExistence type="predicted"/>
<protein>
    <submittedName>
        <fullName evidence="1">Uncharacterized protein</fullName>
    </submittedName>
</protein>
<evidence type="ECO:0000313" key="1">
    <source>
        <dbReference type="EMBL" id="KAK3719029.1"/>
    </source>
</evidence>
<name>A0ACC3NN24_9PEZI</name>
<organism evidence="1 2">
    <name type="scientific">Vermiconidia calcicola</name>
    <dbReference type="NCBI Taxonomy" id="1690605"/>
    <lineage>
        <taxon>Eukaryota</taxon>
        <taxon>Fungi</taxon>
        <taxon>Dikarya</taxon>
        <taxon>Ascomycota</taxon>
        <taxon>Pezizomycotina</taxon>
        <taxon>Dothideomycetes</taxon>
        <taxon>Dothideomycetidae</taxon>
        <taxon>Mycosphaerellales</taxon>
        <taxon>Extremaceae</taxon>
        <taxon>Vermiconidia</taxon>
    </lineage>
</organism>
<reference evidence="1" key="1">
    <citation type="submission" date="2023-07" db="EMBL/GenBank/DDBJ databases">
        <title>Black Yeasts Isolated from many extreme environments.</title>
        <authorList>
            <person name="Coleine C."/>
            <person name="Stajich J.E."/>
            <person name="Selbmann L."/>
        </authorList>
    </citation>
    <scope>NUCLEOTIDE SEQUENCE</scope>
    <source>
        <strain evidence="1">CCFEE 5714</strain>
    </source>
</reference>
<dbReference type="EMBL" id="JAUTXU010000028">
    <property type="protein sequence ID" value="KAK3719029.1"/>
    <property type="molecule type" value="Genomic_DNA"/>
</dbReference>
<gene>
    <name evidence="1" type="ORF">LTR37_004592</name>
</gene>
<keyword evidence="2" id="KW-1185">Reference proteome</keyword>